<dbReference type="SUPFAM" id="SSF56112">
    <property type="entry name" value="Protein kinase-like (PK-like)"/>
    <property type="match status" value="1"/>
</dbReference>
<keyword evidence="3 7" id="KW-0418">Kinase</keyword>
<gene>
    <name evidence="7" type="ORF">PXX05_00135</name>
</gene>
<dbReference type="RefSeq" id="WP_275089032.1">
    <property type="nucleotide sequence ID" value="NZ_CP119078.1"/>
</dbReference>
<dbReference type="InterPro" id="IPR008271">
    <property type="entry name" value="Ser/Thr_kinase_AS"/>
</dbReference>
<evidence type="ECO:0000256" key="3">
    <source>
        <dbReference type="ARBA" id="ARBA00022777"/>
    </source>
</evidence>
<reference evidence="7 8" key="1">
    <citation type="submission" date="2023-02" db="EMBL/GenBank/DDBJ databases">
        <title>Genome Sequence of L. cardiaca H63T.</title>
        <authorList>
            <person name="Lopez A.E."/>
            <person name="Cianciotto N.P."/>
        </authorList>
    </citation>
    <scope>NUCLEOTIDE SEQUENCE [LARGE SCALE GENOMIC DNA]</scope>
    <source>
        <strain evidence="7 8">H63</strain>
    </source>
</reference>
<dbReference type="InterPro" id="IPR011009">
    <property type="entry name" value="Kinase-like_dom_sf"/>
</dbReference>
<dbReference type="Proteomes" id="UP001222087">
    <property type="component" value="Chromosome"/>
</dbReference>
<feature type="domain" description="Protein kinase" evidence="6">
    <location>
        <begin position="76"/>
        <end position="341"/>
    </location>
</feature>
<keyword evidence="1" id="KW-0808">Transferase</keyword>
<evidence type="ECO:0000256" key="5">
    <source>
        <dbReference type="ARBA" id="ARBA00037982"/>
    </source>
</evidence>
<evidence type="ECO:0000256" key="4">
    <source>
        <dbReference type="ARBA" id="ARBA00022840"/>
    </source>
</evidence>
<protein>
    <submittedName>
        <fullName evidence="7">Protein kinase</fullName>
    </submittedName>
</protein>
<organism evidence="7 8">
    <name type="scientific">Legionella cardiaca</name>
    <dbReference type="NCBI Taxonomy" id="1071983"/>
    <lineage>
        <taxon>Bacteria</taxon>
        <taxon>Pseudomonadati</taxon>
        <taxon>Pseudomonadota</taxon>
        <taxon>Gammaproteobacteria</taxon>
        <taxon>Legionellales</taxon>
        <taxon>Legionellaceae</taxon>
        <taxon>Legionella</taxon>
    </lineage>
</organism>
<keyword evidence="2" id="KW-0547">Nucleotide-binding</keyword>
<keyword evidence="4" id="KW-0067">ATP-binding</keyword>
<dbReference type="PANTHER" id="PTHR11042:SF136">
    <property type="entry name" value="EIF-2-ALPHA KINASE GCN2"/>
    <property type="match status" value="1"/>
</dbReference>
<proteinExistence type="inferred from homology"/>
<dbReference type="InterPro" id="IPR050339">
    <property type="entry name" value="CC_SR_Kinase"/>
</dbReference>
<evidence type="ECO:0000256" key="1">
    <source>
        <dbReference type="ARBA" id="ARBA00022679"/>
    </source>
</evidence>
<name>A0ABY8ARA6_9GAMM</name>
<accession>A0ABY8ARA6</accession>
<evidence type="ECO:0000259" key="6">
    <source>
        <dbReference type="PROSITE" id="PS50011"/>
    </source>
</evidence>
<evidence type="ECO:0000313" key="7">
    <source>
        <dbReference type="EMBL" id="WED43219.1"/>
    </source>
</evidence>
<dbReference type="PROSITE" id="PS50011">
    <property type="entry name" value="PROTEIN_KINASE_DOM"/>
    <property type="match status" value="1"/>
</dbReference>
<dbReference type="InterPro" id="IPR000719">
    <property type="entry name" value="Prot_kinase_dom"/>
</dbReference>
<dbReference type="Gene3D" id="1.10.510.10">
    <property type="entry name" value="Transferase(Phosphotransferase) domain 1"/>
    <property type="match status" value="1"/>
</dbReference>
<sequence length="571" mass="66067">MYPDSGSLVININLNKIHTYPPEIIAEVSWILKQFSTPLLQKGKHYTAQSNRLFSFSNDVVLFRSNGKGTPRYAILEDNIRLSEGSAKIFLIKKKLLADENGLLYLKPVYYIAKYIEEPMLATDIATEVQREYVFSKRVKHLHCKEPVLIKGKKAATAAFLIMHNLGPSSLENFLNQLQEYDSDFLIDLAIDLTRALNKQVHRRNIIHRDIKPANITYDSSRIPPVKICDFGLSKENGEKTANENVGTASYKSHEQLKGRYTTKKSDIASLGLTIADSWNMCFDPESDKELYNIDSFCDAVNDLTNSDKETIVKIINSMICEDPRERPELNDLEEQLESLLLTRKLRRYAAQRAENIALANCLGLELRKKLDEIESCSCTLENTKEIIALLDEVSLELFKIPENIKEFSERLKCNYLRNCKTIFDFNQKNSELKKIYYFYTVQANQLITLSQDDLLKQDKSFKKVFEHFLATEKYDVTIDDFILYADKLNKKLMQFKTSSPFAGRKILTYDSLTLEPVEHFPIVFKQLKRSNLFTKDMSCKKQRQEAYYENCFEALTESEQKMVTENSFFF</sequence>
<dbReference type="GO" id="GO:0016301">
    <property type="term" value="F:kinase activity"/>
    <property type="evidence" value="ECO:0007669"/>
    <property type="project" value="UniProtKB-KW"/>
</dbReference>
<dbReference type="SMART" id="SM00220">
    <property type="entry name" value="S_TKc"/>
    <property type="match status" value="1"/>
</dbReference>
<dbReference type="EMBL" id="CP119078">
    <property type="protein sequence ID" value="WED43219.1"/>
    <property type="molecule type" value="Genomic_DNA"/>
</dbReference>
<keyword evidence="8" id="KW-1185">Reference proteome</keyword>
<dbReference type="PANTHER" id="PTHR11042">
    <property type="entry name" value="EUKARYOTIC TRANSLATION INITIATION FACTOR 2-ALPHA KINASE EIF2-ALPHA KINASE -RELATED"/>
    <property type="match status" value="1"/>
</dbReference>
<comment type="similarity">
    <text evidence="5">Belongs to the protein kinase superfamily. Ser/Thr protein kinase family. GCN2 subfamily.</text>
</comment>
<evidence type="ECO:0000256" key="2">
    <source>
        <dbReference type="ARBA" id="ARBA00022741"/>
    </source>
</evidence>
<dbReference type="PROSITE" id="PS00108">
    <property type="entry name" value="PROTEIN_KINASE_ST"/>
    <property type="match status" value="1"/>
</dbReference>
<evidence type="ECO:0000313" key="8">
    <source>
        <dbReference type="Proteomes" id="UP001222087"/>
    </source>
</evidence>
<dbReference type="Pfam" id="PF00069">
    <property type="entry name" value="Pkinase"/>
    <property type="match status" value="1"/>
</dbReference>